<gene>
    <name evidence="1" type="ORF">DPEC_G00337290</name>
</gene>
<accession>A0ACC2F7H4</accession>
<keyword evidence="2" id="KW-1185">Reference proteome</keyword>
<evidence type="ECO:0000313" key="2">
    <source>
        <dbReference type="Proteomes" id="UP001157502"/>
    </source>
</evidence>
<name>A0ACC2F7H4_DALPE</name>
<reference evidence="1" key="1">
    <citation type="submission" date="2021-05" db="EMBL/GenBank/DDBJ databases">
        <authorList>
            <person name="Pan Q."/>
            <person name="Jouanno E."/>
            <person name="Zahm M."/>
            <person name="Klopp C."/>
            <person name="Cabau C."/>
            <person name="Louis A."/>
            <person name="Berthelot C."/>
            <person name="Parey E."/>
            <person name="Roest Crollius H."/>
            <person name="Montfort J."/>
            <person name="Robinson-Rechavi M."/>
            <person name="Bouchez O."/>
            <person name="Lampietro C."/>
            <person name="Lopez Roques C."/>
            <person name="Donnadieu C."/>
            <person name="Postlethwait J."/>
            <person name="Bobe J."/>
            <person name="Dillon D."/>
            <person name="Chandos A."/>
            <person name="von Hippel F."/>
            <person name="Guiguen Y."/>
        </authorList>
    </citation>
    <scope>NUCLEOTIDE SEQUENCE</scope>
    <source>
        <strain evidence="1">YG-Jan2019</strain>
    </source>
</reference>
<sequence>MFNPHHQQHHHHQQQQQQQQFHHHLRQLQQLFQHPPPPPPPPPPPQPPPSHHVPHHHHHHHQGGRTMAVPGPAPPPPRMVNMAAAQATIMAPNPMLQGALLMQQMQGSMRSFAAMSGQQFTQFFAAGARSSLLGPIPMGVAMKTPRMGYPGRHYHPHPRYYNNDYASRQPDRKRGNEQRATGSTDGQPAITGTTEDNKAVKDGPTQASGPAGPEEPVLKKQRTDGLEGTGELLPDADRVLTAATQYKSPVVDSQPGDCIILDDVGSVTGPEAAEALEESRAAQIQSEVSSMPASEPLSESLAFTTCLDLAEGTTAQETAGEQEVTTAASGILSDGQEVTAAASGILSDGQVEGGSAANKFYCYICNITCRNQQTFQSHMNGLAHQQRMMEIQHMSNACLVTLLPRVQESLQGVHQDASFRDSEKRPGLQRWCSSCQIHFTCSVMEHRKTKEHKLLIRTSSPSCTVCKRDFRTPRLFLEHMQSQEHKLTVDKLREEGGPDSLAELVAMDTHGCFVADGDEEDDEEGDEEDDLEDGEGTHGKEAWPTQMEVALLEDVAEDEEYDPDTVYGSSFVVPVAGFLCRLCQQFYHFESSARQLHCKSLQHFENLKKYKALRSQPVSTVEPSPINTMDGDAVCDSNHMVSALQSMSTELLSSPSLLHPTISIPRLKPSRCCIEPQENAPSAACLSQDLTTITSSPEENAPSAACLSQDITTITSSPEENAPSAACLSQDITTITSSPEENAPSAACLSQDLTTTITSSPEETAAEASPEQQSPVGSEDKEEAPNPDIAPEAEDESSSVTAEMDEAGAAAPEEKTGKGKAKGSSKRRYGRTTRRR</sequence>
<protein>
    <submittedName>
        <fullName evidence="1">Uncharacterized protein</fullName>
    </submittedName>
</protein>
<organism evidence="1 2">
    <name type="scientific">Dallia pectoralis</name>
    <name type="common">Alaska blackfish</name>
    <dbReference type="NCBI Taxonomy" id="75939"/>
    <lineage>
        <taxon>Eukaryota</taxon>
        <taxon>Metazoa</taxon>
        <taxon>Chordata</taxon>
        <taxon>Craniata</taxon>
        <taxon>Vertebrata</taxon>
        <taxon>Euteleostomi</taxon>
        <taxon>Actinopterygii</taxon>
        <taxon>Neopterygii</taxon>
        <taxon>Teleostei</taxon>
        <taxon>Protacanthopterygii</taxon>
        <taxon>Esociformes</taxon>
        <taxon>Umbridae</taxon>
        <taxon>Dallia</taxon>
    </lineage>
</organism>
<dbReference type="Proteomes" id="UP001157502">
    <property type="component" value="Chromosome 33"/>
</dbReference>
<proteinExistence type="predicted"/>
<comment type="caution">
    <text evidence="1">The sequence shown here is derived from an EMBL/GenBank/DDBJ whole genome shotgun (WGS) entry which is preliminary data.</text>
</comment>
<evidence type="ECO:0000313" key="1">
    <source>
        <dbReference type="EMBL" id="KAJ7987299.1"/>
    </source>
</evidence>
<dbReference type="EMBL" id="CM055760">
    <property type="protein sequence ID" value="KAJ7987299.1"/>
    <property type="molecule type" value="Genomic_DNA"/>
</dbReference>